<dbReference type="EMBL" id="OC972789">
    <property type="protein sequence ID" value="CAD7668064.1"/>
    <property type="molecule type" value="Genomic_DNA"/>
</dbReference>
<feature type="non-terminal residue" evidence="1">
    <location>
        <position position="81"/>
    </location>
</feature>
<reference evidence="1" key="1">
    <citation type="submission" date="2020-11" db="EMBL/GenBank/DDBJ databases">
        <authorList>
            <person name="Tran Van P."/>
        </authorList>
    </citation>
    <scope>NUCLEOTIDE SEQUENCE</scope>
</reference>
<accession>A0A7R9MUI4</accession>
<dbReference type="EMBL" id="CAJPVJ010057964">
    <property type="protein sequence ID" value="CAG2183868.1"/>
    <property type="molecule type" value="Genomic_DNA"/>
</dbReference>
<dbReference type="AlphaFoldDB" id="A0A7R9MUI4"/>
<protein>
    <submittedName>
        <fullName evidence="1">Uncharacterized protein</fullName>
    </submittedName>
</protein>
<organism evidence="1">
    <name type="scientific">Oppiella nova</name>
    <dbReference type="NCBI Taxonomy" id="334625"/>
    <lineage>
        <taxon>Eukaryota</taxon>
        <taxon>Metazoa</taxon>
        <taxon>Ecdysozoa</taxon>
        <taxon>Arthropoda</taxon>
        <taxon>Chelicerata</taxon>
        <taxon>Arachnida</taxon>
        <taxon>Acari</taxon>
        <taxon>Acariformes</taxon>
        <taxon>Sarcoptiformes</taxon>
        <taxon>Oribatida</taxon>
        <taxon>Brachypylina</taxon>
        <taxon>Oppioidea</taxon>
        <taxon>Oppiidae</taxon>
        <taxon>Oppiella</taxon>
    </lineage>
</organism>
<evidence type="ECO:0000313" key="2">
    <source>
        <dbReference type="Proteomes" id="UP000728032"/>
    </source>
</evidence>
<dbReference type="Proteomes" id="UP000728032">
    <property type="component" value="Unassembled WGS sequence"/>
</dbReference>
<keyword evidence="2" id="KW-1185">Reference proteome</keyword>
<proteinExistence type="predicted"/>
<name>A0A7R9MUI4_9ACAR</name>
<sequence length="81" mass="9446">MQYELVDKLIEVNNTDGLYTTLHQCRNRTINNECDLSFTYERTDYDYETKRLPTFKITKLDKSCAEKVNLVVVSSSVFIGI</sequence>
<gene>
    <name evidence="1" type="ORF">ONB1V03_LOCUS23288</name>
</gene>
<evidence type="ECO:0000313" key="1">
    <source>
        <dbReference type="EMBL" id="CAD7668064.1"/>
    </source>
</evidence>